<dbReference type="EMBL" id="CP002200">
    <property type="protein sequence ID" value="ADN18319.1"/>
    <property type="molecule type" value="Genomic_DNA"/>
</dbReference>
<evidence type="ECO:0000313" key="3">
    <source>
        <dbReference type="EMBL" id="ADN18319.1"/>
    </source>
</evidence>
<name>E0UMY9_GLOV7</name>
<dbReference type="InterPro" id="IPR013078">
    <property type="entry name" value="His_Pase_superF_clade-1"/>
</dbReference>
<keyword evidence="4" id="KW-1185">Reference proteome</keyword>
<organism evidence="3 4">
    <name type="scientific">Gloeothece verrucosa (strain PCC 7822)</name>
    <name type="common">Cyanothece sp. (strain PCC 7822)</name>
    <dbReference type="NCBI Taxonomy" id="497965"/>
    <lineage>
        <taxon>Bacteria</taxon>
        <taxon>Bacillati</taxon>
        <taxon>Cyanobacteriota</taxon>
        <taxon>Cyanophyceae</taxon>
        <taxon>Oscillatoriophycideae</taxon>
        <taxon>Chroococcales</taxon>
        <taxon>Aphanothecaceae</taxon>
        <taxon>Gloeothece</taxon>
        <taxon>Gloeothece verrucosa</taxon>
    </lineage>
</organism>
<dbReference type="PANTHER" id="PTHR48100">
    <property type="entry name" value="BROAD-SPECIFICITY PHOSPHATASE YOR283W-RELATED"/>
    <property type="match status" value="1"/>
</dbReference>
<dbReference type="CDD" id="cd07067">
    <property type="entry name" value="HP_PGM_like"/>
    <property type="match status" value="1"/>
</dbReference>
<feature type="active site" description="Proton donor/acceptor" evidence="1">
    <location>
        <position position="81"/>
    </location>
</feature>
<dbReference type="InterPro" id="IPR050275">
    <property type="entry name" value="PGM_Phosphatase"/>
</dbReference>
<evidence type="ECO:0000313" key="4">
    <source>
        <dbReference type="Proteomes" id="UP000008206"/>
    </source>
</evidence>
<dbReference type="InterPro" id="IPR029033">
    <property type="entry name" value="His_PPase_superfam"/>
</dbReference>
<protein>
    <submittedName>
        <fullName evidence="3">Phosphoglycerate mutase</fullName>
    </submittedName>
</protein>
<gene>
    <name evidence="3" type="ordered locus">Cyan7822_6559</name>
</gene>
<dbReference type="PROSITE" id="PS00175">
    <property type="entry name" value="PG_MUTASE"/>
    <property type="match status" value="1"/>
</dbReference>
<reference evidence="4" key="1">
    <citation type="journal article" date="2011" name="MBio">
        <title>Novel metabolic attributes of the genus Cyanothece, comprising a group of unicellular nitrogen-fixing Cyanobacteria.</title>
        <authorList>
            <person name="Bandyopadhyay A."/>
            <person name="Elvitigala T."/>
            <person name="Welsh E."/>
            <person name="Stockel J."/>
            <person name="Liberton M."/>
            <person name="Min H."/>
            <person name="Sherman L.A."/>
            <person name="Pakrasi H.B."/>
        </authorList>
    </citation>
    <scope>NUCLEOTIDE SEQUENCE [LARGE SCALE GENOMIC DNA]</scope>
    <source>
        <strain evidence="4">PCC 7822</strain>
        <plasmid evidence="4">Cy782202</plasmid>
    </source>
</reference>
<dbReference type="InterPro" id="IPR001345">
    <property type="entry name" value="PG/BPGM_mutase_AS"/>
</dbReference>
<feature type="binding site" evidence="2">
    <location>
        <begin position="6"/>
        <end position="13"/>
    </location>
    <ligand>
        <name>substrate</name>
    </ligand>
</feature>
<dbReference type="RefSeq" id="WP_013335061.1">
    <property type="nucleotide sequence ID" value="NC_014534.1"/>
</dbReference>
<sequence length="185" mass="20895">MIVIVRHGQDEDNAKGILNGHRDLGLTEAGKAQIKSTATQLLSVHPEVIITSPLKRAYFSAKIISEYLSCKHLKVCPELIERDFGCLTGKKIADIPYYCKQILQFDGVNYFLDAEGSESFPLLLTRAKRVLENLKTTYLSRNIIVVTHGDLAKMICAAHYNWSWKQGLQTHNIRNGGFIYLEDRS</sequence>
<dbReference type="GO" id="GO:0016791">
    <property type="term" value="F:phosphatase activity"/>
    <property type="evidence" value="ECO:0007669"/>
    <property type="project" value="TreeGrafter"/>
</dbReference>
<keyword evidence="3" id="KW-0614">Plasmid</keyword>
<dbReference type="SUPFAM" id="SSF53254">
    <property type="entry name" value="Phosphoglycerate mutase-like"/>
    <property type="match status" value="1"/>
</dbReference>
<feature type="active site" description="Tele-phosphohistidine intermediate" evidence="1">
    <location>
        <position position="7"/>
    </location>
</feature>
<dbReference type="KEGG" id="cyj:Cyan7822_6559"/>
<dbReference type="OrthoDB" id="9782128at2"/>
<dbReference type="Proteomes" id="UP000008206">
    <property type="component" value="Plasmid Cy782202"/>
</dbReference>
<accession>E0UMY9</accession>
<dbReference type="PIRSF" id="PIRSF000709">
    <property type="entry name" value="6PFK_2-Ptase"/>
    <property type="match status" value="1"/>
</dbReference>
<dbReference type="GO" id="GO:0005829">
    <property type="term" value="C:cytosol"/>
    <property type="evidence" value="ECO:0007669"/>
    <property type="project" value="TreeGrafter"/>
</dbReference>
<dbReference type="Gene3D" id="3.40.50.1240">
    <property type="entry name" value="Phosphoglycerate mutase-like"/>
    <property type="match status" value="1"/>
</dbReference>
<dbReference type="PANTHER" id="PTHR48100:SF44">
    <property type="entry name" value="PHOSPHATASE C1620.13-RELATED"/>
    <property type="match status" value="1"/>
</dbReference>
<feature type="binding site" evidence="2">
    <location>
        <position position="56"/>
    </location>
    <ligand>
        <name>substrate</name>
    </ligand>
</feature>
<dbReference type="Pfam" id="PF00300">
    <property type="entry name" value="His_Phos_1"/>
    <property type="match status" value="1"/>
</dbReference>
<proteinExistence type="predicted"/>
<geneLocation type="plasmid" evidence="3 4">
    <name>Cy782202</name>
</geneLocation>
<dbReference type="SMART" id="SM00855">
    <property type="entry name" value="PGAM"/>
    <property type="match status" value="1"/>
</dbReference>
<dbReference type="HOGENOM" id="CLU_033323_9_4_3"/>
<dbReference type="AlphaFoldDB" id="E0UMY9"/>
<evidence type="ECO:0000256" key="2">
    <source>
        <dbReference type="PIRSR" id="PIRSR613078-2"/>
    </source>
</evidence>
<evidence type="ECO:0000256" key="1">
    <source>
        <dbReference type="PIRSR" id="PIRSR613078-1"/>
    </source>
</evidence>